<dbReference type="EMBL" id="CSWP01000011">
    <property type="protein sequence ID" value="CPV68618.1"/>
    <property type="molecule type" value="Genomic_DNA"/>
</dbReference>
<reference evidence="1 2" key="1">
    <citation type="submission" date="2015-03" db="EMBL/GenBank/DDBJ databases">
        <authorList>
            <person name="Murphy D."/>
        </authorList>
    </citation>
    <scope>NUCLEOTIDE SEQUENCE [LARGE SCALE GENOMIC DNA]</scope>
    <source>
        <strain evidence="1 2">PAP088</strain>
    </source>
</reference>
<gene>
    <name evidence="1" type="ORF">ERS075579_04423</name>
</gene>
<organism evidence="1 2">
    <name type="scientific">Mycobacteroides abscessus</name>
    <dbReference type="NCBI Taxonomy" id="36809"/>
    <lineage>
        <taxon>Bacteria</taxon>
        <taxon>Bacillati</taxon>
        <taxon>Actinomycetota</taxon>
        <taxon>Actinomycetes</taxon>
        <taxon>Mycobacteriales</taxon>
        <taxon>Mycobacteriaceae</taxon>
        <taxon>Mycobacteroides</taxon>
    </lineage>
</organism>
<evidence type="ECO:0008006" key="3">
    <source>
        <dbReference type="Google" id="ProtNLM"/>
    </source>
</evidence>
<sequence length="126" mass="13281">MDKVLKYLAILTGVTCLAIGLYHVVGGPQTIFGGGEVNASTDSQERFFAGLFAVYGAAWIWVARRVPIPGIAIRLLAAGLFAGGLGRVVSLIDKGQPHPFWIAMLVVEIVVPAVFFAIAGAGEKAR</sequence>
<evidence type="ECO:0000313" key="2">
    <source>
        <dbReference type="Proteomes" id="UP000045782"/>
    </source>
</evidence>
<dbReference type="Pfam" id="PF14248">
    <property type="entry name" value="DUF4345"/>
    <property type="match status" value="1"/>
</dbReference>
<proteinExistence type="predicted"/>
<dbReference type="RefSeq" id="WP_005068086.1">
    <property type="nucleotide sequence ID" value="NZ_AP022621.1"/>
</dbReference>
<name>A0A0U0ZU69_9MYCO</name>
<protein>
    <recommendedName>
        <fullName evidence="3">DUF4345 domain-containing protein</fullName>
    </recommendedName>
</protein>
<dbReference type="AlphaFoldDB" id="A0A0U0ZU69"/>
<evidence type="ECO:0000313" key="1">
    <source>
        <dbReference type="EMBL" id="CPV68618.1"/>
    </source>
</evidence>
<dbReference type="Proteomes" id="UP000045782">
    <property type="component" value="Unassembled WGS sequence"/>
</dbReference>
<dbReference type="InterPro" id="IPR025597">
    <property type="entry name" value="DUF4345"/>
</dbReference>
<accession>A0A0U0ZU69</accession>